<dbReference type="EMBL" id="AHBZ03000021">
    <property type="protein sequence ID" value="KAF7770161.1"/>
    <property type="molecule type" value="Genomic_DNA"/>
</dbReference>
<reference evidence="1" key="2">
    <citation type="submission" date="2015-03" db="EMBL/GenBank/DDBJ databases">
        <title>Genome sequence of Pseudoalteromonas citrea.</title>
        <authorList>
            <person name="Xie B.-B."/>
            <person name="Rong J.-C."/>
            <person name="Qin Q.-L."/>
            <person name="Zhang Y.-Z."/>
        </authorList>
    </citation>
    <scope>NUCLEOTIDE SEQUENCE</scope>
    <source>
        <strain evidence="1">DSM 8771</strain>
    </source>
</reference>
<accession>A0AAD4AI79</accession>
<comment type="caution">
    <text evidence="1">The sequence shown here is derived from an EMBL/GenBank/DDBJ whole genome shotgun (WGS) entry which is preliminary data.</text>
</comment>
<proteinExistence type="predicted"/>
<dbReference type="RefSeq" id="WP_010365032.1">
    <property type="nucleotide sequence ID" value="NZ_AHBZ03000021.1"/>
</dbReference>
<organism evidence="1 2">
    <name type="scientific">Pseudoalteromonas citrea</name>
    <dbReference type="NCBI Taxonomy" id="43655"/>
    <lineage>
        <taxon>Bacteria</taxon>
        <taxon>Pseudomonadati</taxon>
        <taxon>Pseudomonadota</taxon>
        <taxon>Gammaproteobacteria</taxon>
        <taxon>Alteromonadales</taxon>
        <taxon>Pseudoalteromonadaceae</taxon>
        <taxon>Pseudoalteromonas</taxon>
    </lineage>
</organism>
<sequence length="68" mass="7432">MLLKLQKKNIKTLSQDKTLLPVATQKIAGGISGDHVCCTEETLQANRKTVQKEAQSFASSCCTIETSY</sequence>
<dbReference type="Proteomes" id="UP000016487">
    <property type="component" value="Unassembled WGS sequence"/>
</dbReference>
<protein>
    <submittedName>
        <fullName evidence="1">Uncharacterized protein</fullName>
    </submittedName>
</protein>
<evidence type="ECO:0000313" key="1">
    <source>
        <dbReference type="EMBL" id="KAF7770161.1"/>
    </source>
</evidence>
<name>A0AAD4AI79_9GAMM</name>
<gene>
    <name evidence="1" type="ORF">PCIT_a3138</name>
</gene>
<dbReference type="AlphaFoldDB" id="A0AAD4AI79"/>
<evidence type="ECO:0000313" key="2">
    <source>
        <dbReference type="Proteomes" id="UP000016487"/>
    </source>
</evidence>
<reference evidence="1" key="1">
    <citation type="journal article" date="2012" name="J. Bacteriol.">
        <title>Genome sequences of type strains of seven species of the marine bacterium Pseudoalteromonas.</title>
        <authorList>
            <person name="Xie B.B."/>
            <person name="Shu Y.L."/>
            <person name="Qin Q.L."/>
            <person name="Rong J.C."/>
            <person name="Zhang X.Y."/>
            <person name="Chen X.L."/>
            <person name="Shi M."/>
            <person name="He H.L."/>
            <person name="Zhou B.C."/>
            <person name="Zhang Y.Z."/>
        </authorList>
    </citation>
    <scope>NUCLEOTIDE SEQUENCE</scope>
    <source>
        <strain evidence="1">DSM 8771</strain>
    </source>
</reference>